<feature type="signal peptide" evidence="2">
    <location>
        <begin position="1"/>
        <end position="21"/>
    </location>
</feature>
<evidence type="ECO:0000313" key="3">
    <source>
        <dbReference type="EMBL" id="MDN8599678.1"/>
    </source>
</evidence>
<sequence>MNNFFKLSTLSILILSFSAGAVTLDYRHEYKADSKTNADRLKLSHTTQDGYFASVEGKQAESTKVMSDGFKEGNGGYSGNGSEWEFGRNFKITDKLTLAPALNLDNGDTFIGYRAQIKAIYKITDSWVTTFRWRPGIQVDEKSSVDNKNYNQLNWEFGYVSDKFTVTGDYEYRFTNYEDYKGDHNYWLYNVVATLPLNKNWTPYTEIGVVPRYNTNHEKDEMEMRYRFGIKYNF</sequence>
<dbReference type="RefSeq" id="WP_301698471.1">
    <property type="nucleotide sequence ID" value="NZ_JAUJYW010000003.1"/>
</dbReference>
<evidence type="ECO:0000256" key="1">
    <source>
        <dbReference type="ARBA" id="ARBA00022729"/>
    </source>
</evidence>
<feature type="chain" id="PRO_5045094545" evidence="2">
    <location>
        <begin position="22"/>
        <end position="234"/>
    </location>
</feature>
<dbReference type="PANTHER" id="PTHR38105:SF5">
    <property type="entry name" value="OUTER MEMBRANE PROTEIN"/>
    <property type="match status" value="1"/>
</dbReference>
<dbReference type="PANTHER" id="PTHR38105">
    <property type="entry name" value="OUTER MEMBRANE PROTEIN-RELATED-RELATED"/>
    <property type="match status" value="1"/>
</dbReference>
<proteinExistence type="predicted"/>
<gene>
    <name evidence="3" type="ORF">Q0A17_09675</name>
</gene>
<dbReference type="SUPFAM" id="SSF56935">
    <property type="entry name" value="Porins"/>
    <property type="match status" value="1"/>
</dbReference>
<dbReference type="InterPro" id="IPR053713">
    <property type="entry name" value="Bact_OM_Channel_sf"/>
</dbReference>
<evidence type="ECO:0000256" key="2">
    <source>
        <dbReference type="SAM" id="SignalP"/>
    </source>
</evidence>
<dbReference type="Pfam" id="PF06178">
    <property type="entry name" value="KdgM"/>
    <property type="match status" value="1"/>
</dbReference>
<protein>
    <submittedName>
        <fullName evidence="3">Oligogalacturonate-specific porin KdgM family protein</fullName>
    </submittedName>
</protein>
<keyword evidence="1 2" id="KW-0732">Signal</keyword>
<dbReference type="EMBL" id="JAUJYW010000003">
    <property type="protein sequence ID" value="MDN8599678.1"/>
    <property type="molecule type" value="Genomic_DNA"/>
</dbReference>
<name>A0ABT8PTM7_9ENTR</name>
<dbReference type="Proteomes" id="UP001174867">
    <property type="component" value="Unassembled WGS sequence"/>
</dbReference>
<reference evidence="3 4" key="1">
    <citation type="submission" date="2023-07" db="EMBL/GenBank/DDBJ databases">
        <title>Citrobacter selenititolerans sp. nov., isolated from seleniferous soil.</title>
        <authorList>
            <person name="Zhang S."/>
            <person name="Li K."/>
            <person name="Peng J."/>
            <person name="Wang H."/>
            <person name="Sun J."/>
            <person name="Guo Y."/>
        </authorList>
    </citation>
    <scope>NUCLEOTIDE SEQUENCE [LARGE SCALE GENOMIC DNA]</scope>
    <source>
        <strain evidence="3 4">S2-9</strain>
    </source>
</reference>
<dbReference type="InterPro" id="IPR009331">
    <property type="entry name" value="Oligogalacturonate-sp_porin"/>
</dbReference>
<keyword evidence="4" id="KW-1185">Reference proteome</keyword>
<organism evidence="3 4">
    <name type="scientific">Citrobacter enshiensis</name>
    <dbReference type="NCBI Taxonomy" id="2971264"/>
    <lineage>
        <taxon>Bacteria</taxon>
        <taxon>Pseudomonadati</taxon>
        <taxon>Pseudomonadota</taxon>
        <taxon>Gammaproteobacteria</taxon>
        <taxon>Enterobacterales</taxon>
        <taxon>Enterobacteriaceae</taxon>
        <taxon>Citrobacter</taxon>
    </lineage>
</organism>
<evidence type="ECO:0000313" key="4">
    <source>
        <dbReference type="Proteomes" id="UP001174867"/>
    </source>
</evidence>
<comment type="caution">
    <text evidence="3">The sequence shown here is derived from an EMBL/GenBank/DDBJ whole genome shotgun (WGS) entry which is preliminary data.</text>
</comment>
<dbReference type="Gene3D" id="2.40.160.40">
    <property type="entry name" value="monomeric porin ompg"/>
    <property type="match status" value="1"/>
</dbReference>
<accession>A0ABT8PTM7</accession>